<accession>A0A2H1EH40</accession>
<sequence length="82" mass="8520">MFPKTLGIILGASAAGVILISTAMMSASGWETPGTYVGTSDASHMPTSTTHCYSFQTDCKNTNTKIPASDLDSGAFLGANYH</sequence>
<dbReference type="AlphaFoldDB" id="A0A2H1EH40"/>
<dbReference type="RefSeq" id="WP_101009929.1">
    <property type="nucleotide sequence ID" value="NZ_FRFC01000003.1"/>
</dbReference>
<evidence type="ECO:0000313" key="2">
    <source>
        <dbReference type="Proteomes" id="UP000232412"/>
    </source>
</evidence>
<keyword evidence="2" id="KW-1185">Reference proteome</keyword>
<evidence type="ECO:0000313" key="1">
    <source>
        <dbReference type="EMBL" id="SHO46042.1"/>
    </source>
</evidence>
<name>A0A2H1EH40_9ARCH</name>
<dbReference type="OrthoDB" id="11571at2157"/>
<protein>
    <submittedName>
        <fullName evidence="1">Uncharacterized protein</fullName>
    </submittedName>
</protein>
<organism evidence="1 2">
    <name type="scientific">Nitrosotalea sinensis</name>
    <dbReference type="NCBI Taxonomy" id="1499975"/>
    <lineage>
        <taxon>Archaea</taxon>
        <taxon>Nitrososphaerota</taxon>
        <taxon>Nitrososphaeria</taxon>
        <taxon>Nitrosotaleales</taxon>
        <taxon>Nitrosotaleaceae</taxon>
        <taxon>Nitrosotalea</taxon>
    </lineage>
</organism>
<dbReference type="EMBL" id="FRFC01000003">
    <property type="protein sequence ID" value="SHO46042.1"/>
    <property type="molecule type" value="Genomic_DNA"/>
</dbReference>
<gene>
    <name evidence="1" type="ORF">NSIN_20867</name>
</gene>
<dbReference type="Proteomes" id="UP000232412">
    <property type="component" value="Unassembled WGS sequence"/>
</dbReference>
<reference evidence="2" key="1">
    <citation type="submission" date="2016-12" db="EMBL/GenBank/DDBJ databases">
        <authorList>
            <person name="Herbold C."/>
        </authorList>
    </citation>
    <scope>NUCLEOTIDE SEQUENCE [LARGE SCALE GENOMIC DNA]</scope>
</reference>
<proteinExistence type="predicted"/>